<feature type="region of interest" description="Disordered" evidence="2">
    <location>
        <begin position="474"/>
        <end position="560"/>
    </location>
</feature>
<dbReference type="GO" id="GO:0006506">
    <property type="term" value="P:GPI anchor biosynthetic process"/>
    <property type="evidence" value="ECO:0007669"/>
    <property type="project" value="InterPro"/>
</dbReference>
<evidence type="ECO:0000256" key="1">
    <source>
        <dbReference type="ARBA" id="ARBA00023136"/>
    </source>
</evidence>
<sequence>MQFSRLLLTLALLLAPVALLGTTWLYLYPFFDRRCSFPTPPDASIAPFRLLALGDPQLEGDTSLPKPGALISPSLNFAVGNVSSALRAGNYTQGWEILRDGVREERLVQKSALEGVKWIWGKRKWIDLWGNDWYLGHIVRTLRWWTEPSHVAVLGDLLGSQWIKDEEFERRQRRYWDVVMKGMEKVPNHIMTGYEDKMEEEIQEDGVVKEDGETEQSEEQDQTSTEEPEKKWGGTREVLGADPRWKDRVINIAGNHDIGYAGDIDESRVERFERAFGKVNWDIVFTYPLNQTNTTSQEDSPKLPRTVPELRLVVLNSMNLDTPVWTPSLQEDSYDFMNHVVATARPVTSKTHTTLLLTHIPFHKEPGICVDSPLFTYFEGGSGVKEQNMLSDYASRVILEGIFGLNSNPAADGQGFGRHGIVLNGHDHAGCDVLHWIEQPGATPACPHDVTLDQITIPQFPAALDIEVLASSSNDTESALTNNTIPTASDDQHPPPSPPETETETETASSDNQPHSDEQEKEQEEEEEEEEDNKEPIFQSLRYPPSTPYTTSSQTNNCIPLESVPRMREITLRSMMGDYAGYAGFLSAWYEFPSSSSSSSSSPDNGQEDGENDEEGQWHFAFNTCGLGTQHWWWAVHVVDLICVVFAVVGAVLHALFGSEEKKKVRVPSSSRGTVEKKVKGKQNGKKWLKEKGK</sequence>
<evidence type="ECO:0000256" key="3">
    <source>
        <dbReference type="SAM" id="Phobius"/>
    </source>
</evidence>
<reference evidence="4 5" key="1">
    <citation type="journal article" date="2018" name="Sci. Rep.">
        <title>Comparative genomics provides insights into the lifestyle and reveals functional heterogeneity of dark septate endophytic fungi.</title>
        <authorList>
            <person name="Knapp D.G."/>
            <person name="Nemeth J.B."/>
            <person name="Barry K."/>
            <person name="Hainaut M."/>
            <person name="Henrissat B."/>
            <person name="Johnson J."/>
            <person name="Kuo A."/>
            <person name="Lim J.H.P."/>
            <person name="Lipzen A."/>
            <person name="Nolan M."/>
            <person name="Ohm R.A."/>
            <person name="Tamas L."/>
            <person name="Grigoriev I.V."/>
            <person name="Spatafora J.W."/>
            <person name="Nagy L.G."/>
            <person name="Kovacs G.M."/>
        </authorList>
    </citation>
    <scope>NUCLEOTIDE SEQUENCE [LARGE SCALE GENOMIC DNA]</scope>
    <source>
        <strain evidence="4 5">DSE2036</strain>
    </source>
</reference>
<dbReference type="GO" id="GO:0016020">
    <property type="term" value="C:membrane"/>
    <property type="evidence" value="ECO:0007669"/>
    <property type="project" value="GOC"/>
</dbReference>
<dbReference type="OrthoDB" id="9984693at2759"/>
<keyword evidence="3" id="KW-0812">Transmembrane</keyword>
<dbReference type="STRING" id="97972.A0A2V1DVM5"/>
<organism evidence="4 5">
    <name type="scientific">Periconia macrospinosa</name>
    <dbReference type="NCBI Taxonomy" id="97972"/>
    <lineage>
        <taxon>Eukaryota</taxon>
        <taxon>Fungi</taxon>
        <taxon>Dikarya</taxon>
        <taxon>Ascomycota</taxon>
        <taxon>Pezizomycotina</taxon>
        <taxon>Dothideomycetes</taxon>
        <taxon>Pleosporomycetidae</taxon>
        <taxon>Pleosporales</taxon>
        <taxon>Massarineae</taxon>
        <taxon>Periconiaceae</taxon>
        <taxon>Periconia</taxon>
    </lineage>
</organism>
<keyword evidence="3" id="KW-1133">Transmembrane helix</keyword>
<dbReference type="PANTHER" id="PTHR13315:SF1">
    <property type="entry name" value="PROTEIN TED1"/>
    <property type="match status" value="1"/>
</dbReference>
<evidence type="ECO:0000256" key="2">
    <source>
        <dbReference type="SAM" id="MobiDB-lite"/>
    </source>
</evidence>
<dbReference type="InterPro" id="IPR033308">
    <property type="entry name" value="PGAP5/Cdc1/Ted1"/>
</dbReference>
<evidence type="ECO:0008006" key="6">
    <source>
        <dbReference type="Google" id="ProtNLM"/>
    </source>
</evidence>
<name>A0A2V1DVM5_9PLEO</name>
<dbReference type="Proteomes" id="UP000244855">
    <property type="component" value="Unassembled WGS sequence"/>
</dbReference>
<feature type="transmembrane region" description="Helical" evidence="3">
    <location>
        <begin position="632"/>
        <end position="657"/>
    </location>
</feature>
<feature type="compositionally biased region" description="Acidic residues" evidence="2">
    <location>
        <begin position="519"/>
        <end position="533"/>
    </location>
</feature>
<keyword evidence="5" id="KW-1185">Reference proteome</keyword>
<gene>
    <name evidence="4" type="ORF">DM02DRAFT_613122</name>
</gene>
<protein>
    <recommendedName>
        <fullName evidence="6">Calcineurin-like phosphoesterase domain-containing protein</fullName>
    </recommendedName>
</protein>
<dbReference type="GO" id="GO:0005783">
    <property type="term" value="C:endoplasmic reticulum"/>
    <property type="evidence" value="ECO:0007669"/>
    <property type="project" value="TreeGrafter"/>
</dbReference>
<dbReference type="EMBL" id="KZ805346">
    <property type="protein sequence ID" value="PVI02149.1"/>
    <property type="molecule type" value="Genomic_DNA"/>
</dbReference>
<dbReference type="SUPFAM" id="SSF56300">
    <property type="entry name" value="Metallo-dependent phosphatases"/>
    <property type="match status" value="1"/>
</dbReference>
<feature type="region of interest" description="Disordered" evidence="2">
    <location>
        <begin position="667"/>
        <end position="694"/>
    </location>
</feature>
<feature type="compositionally biased region" description="Acidic residues" evidence="2">
    <location>
        <begin position="212"/>
        <end position="226"/>
    </location>
</feature>
<evidence type="ECO:0000313" key="4">
    <source>
        <dbReference type="EMBL" id="PVI02149.1"/>
    </source>
</evidence>
<feature type="region of interest" description="Disordered" evidence="2">
    <location>
        <begin position="206"/>
        <end position="238"/>
    </location>
</feature>
<accession>A0A2V1DVM5</accession>
<dbReference type="AlphaFoldDB" id="A0A2V1DVM5"/>
<keyword evidence="1 3" id="KW-0472">Membrane</keyword>
<proteinExistence type="predicted"/>
<feature type="compositionally biased region" description="Polar residues" evidence="2">
    <location>
        <begin position="474"/>
        <end position="489"/>
    </location>
</feature>
<evidence type="ECO:0000313" key="5">
    <source>
        <dbReference type="Proteomes" id="UP000244855"/>
    </source>
</evidence>
<dbReference type="InterPro" id="IPR029052">
    <property type="entry name" value="Metallo-depent_PP-like"/>
</dbReference>
<dbReference type="PANTHER" id="PTHR13315">
    <property type="entry name" value="METALLO PHOSPHOESTERASE RELATED"/>
    <property type="match status" value="1"/>
</dbReference>